<evidence type="ECO:0008006" key="2">
    <source>
        <dbReference type="Google" id="ProtNLM"/>
    </source>
</evidence>
<organism evidence="1">
    <name type="scientific">marine sediment metagenome</name>
    <dbReference type="NCBI Taxonomy" id="412755"/>
    <lineage>
        <taxon>unclassified sequences</taxon>
        <taxon>metagenomes</taxon>
        <taxon>ecological metagenomes</taxon>
    </lineage>
</organism>
<reference evidence="1" key="1">
    <citation type="journal article" date="2015" name="Nature">
        <title>Complex archaea that bridge the gap between prokaryotes and eukaryotes.</title>
        <authorList>
            <person name="Spang A."/>
            <person name="Saw J.H."/>
            <person name="Jorgensen S.L."/>
            <person name="Zaremba-Niedzwiedzka K."/>
            <person name="Martijn J."/>
            <person name="Lind A.E."/>
            <person name="van Eijk R."/>
            <person name="Schleper C."/>
            <person name="Guy L."/>
            <person name="Ettema T.J."/>
        </authorList>
    </citation>
    <scope>NUCLEOTIDE SEQUENCE</scope>
</reference>
<gene>
    <name evidence="1" type="ORF">LCGC14_2773700</name>
</gene>
<proteinExistence type="predicted"/>
<evidence type="ECO:0000313" key="1">
    <source>
        <dbReference type="EMBL" id="KKK85399.1"/>
    </source>
</evidence>
<dbReference type="EMBL" id="LAZR01051329">
    <property type="protein sequence ID" value="KKK85399.1"/>
    <property type="molecule type" value="Genomic_DNA"/>
</dbReference>
<sequence>MAGTLHTSEYHQLVRTMVDARLTKGLSQASLATRLRRPPSFIAKVELCERRLDVIEFFIWISALTDDPSKFVKTHLPNLPEHIP</sequence>
<dbReference type="GO" id="GO:0003677">
    <property type="term" value="F:DNA binding"/>
    <property type="evidence" value="ECO:0007669"/>
    <property type="project" value="InterPro"/>
</dbReference>
<accession>A0A0F9B453</accession>
<dbReference type="Gene3D" id="1.10.260.40">
    <property type="entry name" value="lambda repressor-like DNA-binding domains"/>
    <property type="match status" value="1"/>
</dbReference>
<name>A0A0F9B453_9ZZZZ</name>
<comment type="caution">
    <text evidence="1">The sequence shown here is derived from an EMBL/GenBank/DDBJ whole genome shotgun (WGS) entry which is preliminary data.</text>
</comment>
<dbReference type="InterPro" id="IPR010982">
    <property type="entry name" value="Lambda_DNA-bd_dom_sf"/>
</dbReference>
<dbReference type="AlphaFoldDB" id="A0A0F9B453"/>
<protein>
    <recommendedName>
        <fullName evidence="2">HTH cro/C1-type domain-containing protein</fullName>
    </recommendedName>
</protein>
<dbReference type="SUPFAM" id="SSF47413">
    <property type="entry name" value="lambda repressor-like DNA-binding domains"/>
    <property type="match status" value="1"/>
</dbReference>